<proteinExistence type="predicted"/>
<organism evidence="1 2">
    <name type="scientific">Stygiolobus caldivivus</name>
    <dbReference type="NCBI Taxonomy" id="2824673"/>
    <lineage>
        <taxon>Archaea</taxon>
        <taxon>Thermoproteota</taxon>
        <taxon>Thermoprotei</taxon>
        <taxon>Sulfolobales</taxon>
        <taxon>Sulfolobaceae</taxon>
        <taxon>Stygiolobus</taxon>
    </lineage>
</organism>
<accession>A0A8D5ZF32</accession>
<dbReference type="AlphaFoldDB" id="A0A8D5ZF32"/>
<dbReference type="Proteomes" id="UP000825123">
    <property type="component" value="Chromosome"/>
</dbReference>
<dbReference type="GeneID" id="66163043"/>
<dbReference type="KEGG" id="csty:KN1_13150"/>
<keyword evidence="2" id="KW-1185">Reference proteome</keyword>
<evidence type="ECO:0000313" key="1">
    <source>
        <dbReference type="EMBL" id="BCU70018.1"/>
    </source>
</evidence>
<sequence>MDRLDYVLGILRLAKDLNVEVTATRFQKTFFLVQKELGRDLGYKFIPYYFGPFSKELQDDVYKLERQGFVNVEKVAVEDLVTGALVGFKKAYKVTDKAPVVELDEELKSFVTEKLRMPLNDLLRYVYVKYQEYTALSLIKDEVF</sequence>
<evidence type="ECO:0000313" key="2">
    <source>
        <dbReference type="Proteomes" id="UP000825123"/>
    </source>
</evidence>
<gene>
    <name evidence="1" type="ORF">KN1_13150</name>
</gene>
<dbReference type="RefSeq" id="WP_221290202.1">
    <property type="nucleotide sequence ID" value="NZ_AP024597.1"/>
</dbReference>
<name>A0A8D5ZF32_9CREN</name>
<dbReference type="EMBL" id="AP024597">
    <property type="protein sequence ID" value="BCU70018.1"/>
    <property type="molecule type" value="Genomic_DNA"/>
</dbReference>
<protein>
    <submittedName>
        <fullName evidence="1">Uncharacterized protein</fullName>
    </submittedName>
</protein>
<reference evidence="1 2" key="1">
    <citation type="submission" date="2021-04" db="EMBL/GenBank/DDBJ databases">
        <title>Complete genome sequence of Stygiolobus sp. KN-1.</title>
        <authorList>
            <person name="Nakamura K."/>
            <person name="Sakai H."/>
            <person name="Kurosawa N."/>
        </authorList>
    </citation>
    <scope>NUCLEOTIDE SEQUENCE [LARGE SCALE GENOMIC DNA]</scope>
    <source>
        <strain evidence="1 2">KN-1</strain>
    </source>
</reference>